<sequence length="32" mass="3633">MSEYNTKLNETGAALKSTLSRVGKDFPYLKRN</sequence>
<dbReference type="EMBL" id="CP000237">
    <property type="protein sequence ID" value="ABD45973.1"/>
    <property type="molecule type" value="Genomic_DNA"/>
</dbReference>
<reference evidence="1 2" key="1">
    <citation type="journal article" date="2006" name="PLoS Genet.">
        <title>Comparative genomics of emerging human ehrlichiosis agents.</title>
        <authorList>
            <person name="Dunning Hotopp J.C."/>
            <person name="Lin M."/>
            <person name="Madupu R."/>
            <person name="Crabtree J."/>
            <person name="Angiuoli S.V."/>
            <person name="Eisen J.A."/>
            <person name="Seshadri R."/>
            <person name="Ren Q."/>
            <person name="Wu M."/>
            <person name="Utterback T.R."/>
            <person name="Smith S."/>
            <person name="Lewis M."/>
            <person name="Khouri H."/>
            <person name="Zhang C."/>
            <person name="Niu H."/>
            <person name="Lin Q."/>
            <person name="Ohashi N."/>
            <person name="Zhi N."/>
            <person name="Nelson W."/>
            <person name="Brinkac L.M."/>
            <person name="Dodson R.J."/>
            <person name="Rosovitz M.J."/>
            <person name="Sundaram J."/>
            <person name="Daugherty S.C."/>
            <person name="Davidsen T."/>
            <person name="Durkin A.S."/>
            <person name="Gwinn M."/>
            <person name="Haft D.H."/>
            <person name="Selengut J.D."/>
            <person name="Sullivan S.A."/>
            <person name="Zafar N."/>
            <person name="Zhou L."/>
            <person name="Benahmed F."/>
            <person name="Forberger H."/>
            <person name="Halpin R."/>
            <person name="Mulligan S."/>
            <person name="Robinson J."/>
            <person name="White O."/>
            <person name="Rikihisa Y."/>
            <person name="Tettelin H."/>
        </authorList>
    </citation>
    <scope>NUCLEOTIDE SEQUENCE [LARGE SCALE GENOMIC DNA]</scope>
    <source>
        <strain evidence="2">ATCC VR-367 / Miyayama</strain>
    </source>
</reference>
<evidence type="ECO:0000313" key="2">
    <source>
        <dbReference type="Proteomes" id="UP000001942"/>
    </source>
</evidence>
<dbReference type="KEGG" id="nse:NSE_0300"/>
<dbReference type="HOGENOM" id="CLU_3390432_0_0_5"/>
<dbReference type="AlphaFoldDB" id="Q2GEA6"/>
<proteinExistence type="predicted"/>
<protein>
    <submittedName>
        <fullName evidence="1">Uncharacterized protein</fullName>
    </submittedName>
</protein>
<name>Q2GEA6_EHRS3</name>
<keyword evidence="2" id="KW-1185">Reference proteome</keyword>
<evidence type="ECO:0000313" key="1">
    <source>
        <dbReference type="EMBL" id="ABD45973.1"/>
    </source>
</evidence>
<dbReference type="Proteomes" id="UP000001942">
    <property type="component" value="Chromosome"/>
</dbReference>
<organism evidence="1 2">
    <name type="scientific">Ehrlichia sennetsu (strain ATCC VR-367 / Miyayama)</name>
    <name type="common">Neorickettsia sennetsu</name>
    <dbReference type="NCBI Taxonomy" id="222891"/>
    <lineage>
        <taxon>Bacteria</taxon>
        <taxon>Pseudomonadati</taxon>
        <taxon>Pseudomonadota</taxon>
        <taxon>Alphaproteobacteria</taxon>
        <taxon>Rickettsiales</taxon>
        <taxon>Anaplasmataceae</taxon>
        <taxon>Ehrlichia</taxon>
    </lineage>
</organism>
<gene>
    <name evidence="1" type="ordered locus">NSE_0300</name>
</gene>
<accession>Q2GEA6</accession>